<protein>
    <submittedName>
        <fullName evidence="1">Uncharacterized protein</fullName>
    </submittedName>
</protein>
<dbReference type="RefSeq" id="WP_366194424.1">
    <property type="nucleotide sequence ID" value="NZ_JBFBVU010000029.1"/>
</dbReference>
<organism evidence="1 2">
    <name type="scientific">Meridianimarinicoccus marinus</name>
    <dbReference type="NCBI Taxonomy" id="3231483"/>
    <lineage>
        <taxon>Bacteria</taxon>
        <taxon>Pseudomonadati</taxon>
        <taxon>Pseudomonadota</taxon>
        <taxon>Alphaproteobacteria</taxon>
        <taxon>Rhodobacterales</taxon>
        <taxon>Paracoccaceae</taxon>
        <taxon>Meridianimarinicoccus</taxon>
    </lineage>
</organism>
<name>A0ABV3LAJ4_9RHOB</name>
<sequence>LRTHGVSAGTLIRNPSKFTFGAVRLSRGLACPEAEVMSRGARGYLILRKATEIRGNIFAQCQMARRKI</sequence>
<dbReference type="Proteomes" id="UP001553161">
    <property type="component" value="Unassembled WGS sequence"/>
</dbReference>
<evidence type="ECO:0000313" key="1">
    <source>
        <dbReference type="EMBL" id="MEV8468471.1"/>
    </source>
</evidence>
<proteinExistence type="predicted"/>
<accession>A0ABV3LAJ4</accession>
<feature type="non-terminal residue" evidence="1">
    <location>
        <position position="1"/>
    </location>
</feature>
<gene>
    <name evidence="1" type="ORF">AB0T83_16975</name>
</gene>
<evidence type="ECO:0000313" key="2">
    <source>
        <dbReference type="Proteomes" id="UP001553161"/>
    </source>
</evidence>
<reference evidence="1 2" key="1">
    <citation type="submission" date="2024-07" db="EMBL/GenBank/DDBJ databases">
        <authorList>
            <person name="Kang M."/>
        </authorList>
    </citation>
    <scope>NUCLEOTIDE SEQUENCE [LARGE SCALE GENOMIC DNA]</scope>
    <source>
        <strain evidence="1 2">DFM31</strain>
    </source>
</reference>
<dbReference type="EMBL" id="JBFBVU010000029">
    <property type="protein sequence ID" value="MEV8468471.1"/>
    <property type="molecule type" value="Genomic_DNA"/>
</dbReference>
<comment type="caution">
    <text evidence="1">The sequence shown here is derived from an EMBL/GenBank/DDBJ whole genome shotgun (WGS) entry which is preliminary data.</text>
</comment>
<keyword evidence="2" id="KW-1185">Reference proteome</keyword>